<dbReference type="PRINTS" id="PR00900">
    <property type="entry name" value="PHEROMONEAR"/>
</dbReference>
<evidence type="ECO:0000256" key="4">
    <source>
        <dbReference type="ARBA" id="ARBA00022692"/>
    </source>
</evidence>
<feature type="transmembrane region" description="Helical" evidence="11">
    <location>
        <begin position="205"/>
        <end position="226"/>
    </location>
</feature>
<feature type="compositionally biased region" description="Pro residues" evidence="10">
    <location>
        <begin position="473"/>
        <end position="484"/>
    </location>
</feature>
<evidence type="ECO:0000256" key="8">
    <source>
        <dbReference type="ARBA" id="ARBA00023170"/>
    </source>
</evidence>
<feature type="compositionally biased region" description="Low complexity" evidence="10">
    <location>
        <begin position="410"/>
        <end position="425"/>
    </location>
</feature>
<comment type="subcellular location">
    <subcellularLocation>
        <location evidence="1">Membrane</location>
        <topology evidence="1">Multi-pass membrane protein</topology>
    </subcellularLocation>
</comment>
<feature type="transmembrane region" description="Helical" evidence="11">
    <location>
        <begin position="266"/>
        <end position="285"/>
    </location>
</feature>
<evidence type="ECO:0000256" key="1">
    <source>
        <dbReference type="ARBA" id="ARBA00004141"/>
    </source>
</evidence>
<dbReference type="PANTHER" id="PTHR28097:SF1">
    <property type="entry name" value="PHEROMONE A FACTOR RECEPTOR"/>
    <property type="match status" value="1"/>
</dbReference>
<feature type="transmembrane region" description="Helical" evidence="11">
    <location>
        <begin position="29"/>
        <end position="50"/>
    </location>
</feature>
<dbReference type="Proteomes" id="UP001556367">
    <property type="component" value="Unassembled WGS sequence"/>
</dbReference>
<name>A0ABR3JBF8_9AGAR</name>
<dbReference type="PANTHER" id="PTHR28097">
    <property type="entry name" value="PHEROMONE A FACTOR RECEPTOR"/>
    <property type="match status" value="1"/>
</dbReference>
<evidence type="ECO:0000313" key="12">
    <source>
        <dbReference type="EMBL" id="KAL0952917.1"/>
    </source>
</evidence>
<dbReference type="EMBL" id="JASNQZ010000010">
    <property type="protein sequence ID" value="KAL0952917.1"/>
    <property type="molecule type" value="Genomic_DNA"/>
</dbReference>
<evidence type="ECO:0008006" key="14">
    <source>
        <dbReference type="Google" id="ProtNLM"/>
    </source>
</evidence>
<dbReference type="InterPro" id="IPR001546">
    <property type="entry name" value="GPCR_Pheromne_A_rcpt"/>
</dbReference>
<proteinExistence type="inferred from homology"/>
<feature type="region of interest" description="Disordered" evidence="10">
    <location>
        <begin position="438"/>
        <end position="512"/>
    </location>
</feature>
<feature type="transmembrane region" description="Helical" evidence="11">
    <location>
        <begin position="70"/>
        <end position="89"/>
    </location>
</feature>
<protein>
    <recommendedName>
        <fullName evidence="14">Pheromone receptor</fullName>
    </recommendedName>
</protein>
<keyword evidence="9" id="KW-0807">Transducer</keyword>
<evidence type="ECO:0000256" key="11">
    <source>
        <dbReference type="SAM" id="Phobius"/>
    </source>
</evidence>
<feature type="transmembrane region" description="Helical" evidence="11">
    <location>
        <begin position="6"/>
        <end position="22"/>
    </location>
</feature>
<keyword evidence="4 11" id="KW-0812">Transmembrane</keyword>
<feature type="compositionally biased region" description="Polar residues" evidence="10">
    <location>
        <begin position="497"/>
        <end position="506"/>
    </location>
</feature>
<keyword evidence="6" id="KW-0297">G-protein coupled receptor</keyword>
<dbReference type="InterPro" id="IPR001499">
    <property type="entry name" value="GPCR_STE3"/>
</dbReference>
<feature type="transmembrane region" description="Helical" evidence="11">
    <location>
        <begin position="110"/>
        <end position="129"/>
    </location>
</feature>
<comment type="similarity">
    <text evidence="2">Belongs to the G-protein coupled receptor 4 family.</text>
</comment>
<feature type="region of interest" description="Disordered" evidence="10">
    <location>
        <begin position="339"/>
        <end position="383"/>
    </location>
</feature>
<evidence type="ECO:0000256" key="10">
    <source>
        <dbReference type="SAM" id="MobiDB-lite"/>
    </source>
</evidence>
<keyword evidence="8" id="KW-0675">Receptor</keyword>
<evidence type="ECO:0000256" key="2">
    <source>
        <dbReference type="ARBA" id="ARBA00011085"/>
    </source>
</evidence>
<evidence type="ECO:0000256" key="3">
    <source>
        <dbReference type="ARBA" id="ARBA00022507"/>
    </source>
</evidence>
<feature type="transmembrane region" description="Helical" evidence="11">
    <location>
        <begin position="149"/>
        <end position="176"/>
    </location>
</feature>
<gene>
    <name evidence="12" type="ORF">HGRIS_007132</name>
</gene>
<evidence type="ECO:0000256" key="7">
    <source>
        <dbReference type="ARBA" id="ARBA00023136"/>
    </source>
</evidence>
<feature type="compositionally biased region" description="Low complexity" evidence="10">
    <location>
        <begin position="340"/>
        <end position="357"/>
    </location>
</feature>
<keyword evidence="13" id="KW-1185">Reference proteome</keyword>
<comment type="caution">
    <text evidence="12">The sequence shown here is derived from an EMBL/GenBank/DDBJ whole genome shotgun (WGS) entry which is preliminary data.</text>
</comment>
<dbReference type="Pfam" id="PF02076">
    <property type="entry name" value="STE3"/>
    <property type="match status" value="1"/>
</dbReference>
<keyword evidence="7 11" id="KW-0472">Membrane</keyword>
<evidence type="ECO:0000256" key="6">
    <source>
        <dbReference type="ARBA" id="ARBA00023040"/>
    </source>
</evidence>
<dbReference type="PRINTS" id="PR00899">
    <property type="entry name" value="GPCRSTE3"/>
</dbReference>
<keyword evidence="3" id="KW-0589">Pheromone response</keyword>
<reference evidence="13" key="1">
    <citation type="submission" date="2024-06" db="EMBL/GenBank/DDBJ databases">
        <title>Multi-omics analyses provide insights into the biosynthesis of the anticancer antibiotic pleurotin in Hohenbuehelia grisea.</title>
        <authorList>
            <person name="Weaver J.A."/>
            <person name="Alberti F."/>
        </authorList>
    </citation>
    <scope>NUCLEOTIDE SEQUENCE [LARGE SCALE GENOMIC DNA]</scope>
    <source>
        <strain evidence="13">T-177</strain>
    </source>
</reference>
<evidence type="ECO:0000256" key="9">
    <source>
        <dbReference type="ARBA" id="ARBA00023224"/>
    </source>
</evidence>
<sequence>MHPEFPPIAIIAAVSLLLPLPWHWRAKNIATLSIIAWLFAVNIIYAVDAIVWGDNVRLVLTTWCDITTKLLIGSNFALPAACLCISVHLEQVASVRSARSSLMDKRRRQIFEGCMCLGLPIVFMALHYVVQGHRYDVIEEYGCRPTTYISVPGILIVYVPTLVMATASLIFSSLALRHLMKRRLTFALHLQNSNSALSTSRYMRLMLMAFFQMVTSITITSLNLWFTLIAVPIRPWTDWHDVHSDFLRIDQYLTAFTPPLVVKSFYALWWTVPLATFIFVVFFAFGKEAMDEYKQCLFWVQRNIFRYKPMDGTSSKSKSSFLQRFPQKLTFPISLRSKATDTTGSTSTDVSLPTYKYPKPPAPPRYQSNLEDTDCSDSRSEYSSQYKFAPSTSSVYQADLDSHPLPPTPSTYAPTTTTAYAPYSPTFPEGIRANVEEVREAASPSPVPNSRAATPRPQFNDRYEAQSSTTQRPPSPFPAPPPSQPRVRPQPVDSGAGPQSSASSRPLTYPSFDAFQRGFSSSFLPSAQS</sequence>
<evidence type="ECO:0000313" key="13">
    <source>
        <dbReference type="Proteomes" id="UP001556367"/>
    </source>
</evidence>
<keyword evidence="5 11" id="KW-1133">Transmembrane helix</keyword>
<dbReference type="CDD" id="cd14966">
    <property type="entry name" value="7tmD_STE3"/>
    <property type="match status" value="1"/>
</dbReference>
<feature type="region of interest" description="Disordered" evidence="10">
    <location>
        <begin position="395"/>
        <end position="425"/>
    </location>
</feature>
<evidence type="ECO:0000256" key="5">
    <source>
        <dbReference type="ARBA" id="ARBA00022989"/>
    </source>
</evidence>
<accession>A0ABR3JBF8</accession>
<organism evidence="12 13">
    <name type="scientific">Hohenbuehelia grisea</name>
    <dbReference type="NCBI Taxonomy" id="104357"/>
    <lineage>
        <taxon>Eukaryota</taxon>
        <taxon>Fungi</taxon>
        <taxon>Dikarya</taxon>
        <taxon>Basidiomycota</taxon>
        <taxon>Agaricomycotina</taxon>
        <taxon>Agaricomycetes</taxon>
        <taxon>Agaricomycetidae</taxon>
        <taxon>Agaricales</taxon>
        <taxon>Pleurotineae</taxon>
        <taxon>Pleurotaceae</taxon>
        <taxon>Hohenbuehelia</taxon>
    </lineage>
</organism>